<reference evidence="1 2" key="1">
    <citation type="journal article" date="2015" name="Genome Announc.">
        <title>Draft Genome Sequence of Burkholderia sp. Strain PML1(12), an Ectomycorrhizosphere-Inhabiting Bacterium with Effective Mineral-Weathering Ability.</title>
        <authorList>
            <person name="Uroz S."/>
            <person name="Oger P."/>
        </authorList>
    </citation>
    <scope>NUCLEOTIDE SEQUENCE [LARGE SCALE GENOMIC DNA]</scope>
    <source>
        <strain evidence="2">PML1(12)</strain>
    </source>
</reference>
<dbReference type="EMBL" id="AEJF01000124">
    <property type="protein sequence ID" value="KLU24476.1"/>
    <property type="molecule type" value="Genomic_DNA"/>
</dbReference>
<gene>
    <name evidence="1" type="ORF">EOS_20075</name>
</gene>
<organism evidence="1 2">
    <name type="scientific">Caballeronia mineralivorans PML1(12)</name>
    <dbReference type="NCBI Taxonomy" id="908627"/>
    <lineage>
        <taxon>Bacteria</taxon>
        <taxon>Pseudomonadati</taxon>
        <taxon>Pseudomonadota</taxon>
        <taxon>Betaproteobacteria</taxon>
        <taxon>Burkholderiales</taxon>
        <taxon>Burkholderiaceae</taxon>
        <taxon>Caballeronia</taxon>
    </lineage>
</organism>
<evidence type="ECO:0000313" key="1">
    <source>
        <dbReference type="EMBL" id="KLU24476.1"/>
    </source>
</evidence>
<proteinExistence type="predicted"/>
<name>A0A0J1CVV7_9BURK</name>
<sequence length="91" mass="10037">MAMINEMRNTNGALRFSAYQPPVISKEYQPGTDSFSFAAFCLYLVFTLPKQATALAFAEAAIPVIGAMHRQALDALPQGFQLCDFQELKSD</sequence>
<accession>A0A0J1CVV7</accession>
<keyword evidence="2" id="KW-1185">Reference proteome</keyword>
<dbReference type="RefSeq" id="WP_047848437.1">
    <property type="nucleotide sequence ID" value="NZ_AEJF01000124.1"/>
</dbReference>
<evidence type="ECO:0000313" key="2">
    <source>
        <dbReference type="Proteomes" id="UP000035963"/>
    </source>
</evidence>
<dbReference type="AlphaFoldDB" id="A0A0J1CVV7"/>
<protein>
    <submittedName>
        <fullName evidence="1">Uncharacterized protein</fullName>
    </submittedName>
</protein>
<dbReference type="PATRIC" id="fig|908627.4.peg.4500"/>
<comment type="caution">
    <text evidence="1">The sequence shown here is derived from an EMBL/GenBank/DDBJ whole genome shotgun (WGS) entry which is preliminary data.</text>
</comment>
<dbReference type="Proteomes" id="UP000035963">
    <property type="component" value="Unassembled WGS sequence"/>
</dbReference>